<dbReference type="SUPFAM" id="SSF52777">
    <property type="entry name" value="CoA-dependent acyltransferases"/>
    <property type="match status" value="2"/>
</dbReference>
<dbReference type="AlphaFoldDB" id="A0A7R8X5U5"/>
<gene>
    <name evidence="1" type="ORF">DSTB1V02_LOCUS1520</name>
</gene>
<dbReference type="OrthoDB" id="6333174at2759"/>
<protein>
    <recommendedName>
        <fullName evidence="3">Alcohol acetyltransferase</fullName>
    </recommendedName>
</protein>
<dbReference type="Gene3D" id="3.30.559.10">
    <property type="entry name" value="Chloramphenicol acetyltransferase-like domain"/>
    <property type="match status" value="1"/>
</dbReference>
<evidence type="ECO:0008006" key="3">
    <source>
        <dbReference type="Google" id="ProtNLM"/>
    </source>
</evidence>
<evidence type="ECO:0000313" key="2">
    <source>
        <dbReference type="Proteomes" id="UP000677054"/>
    </source>
</evidence>
<dbReference type="Proteomes" id="UP000677054">
    <property type="component" value="Unassembled WGS sequence"/>
</dbReference>
<organism evidence="1">
    <name type="scientific">Darwinula stevensoni</name>
    <dbReference type="NCBI Taxonomy" id="69355"/>
    <lineage>
        <taxon>Eukaryota</taxon>
        <taxon>Metazoa</taxon>
        <taxon>Ecdysozoa</taxon>
        <taxon>Arthropoda</taxon>
        <taxon>Crustacea</taxon>
        <taxon>Oligostraca</taxon>
        <taxon>Ostracoda</taxon>
        <taxon>Podocopa</taxon>
        <taxon>Podocopida</taxon>
        <taxon>Darwinulocopina</taxon>
        <taxon>Darwinuloidea</taxon>
        <taxon>Darwinulidae</taxon>
        <taxon>Darwinula</taxon>
    </lineage>
</organism>
<dbReference type="EMBL" id="LR899662">
    <property type="protein sequence ID" value="CAD7241532.1"/>
    <property type="molecule type" value="Genomic_DNA"/>
</dbReference>
<sequence>MESGMDYLRPLGNSESFIDACHSQGNLNHAFAFGLVAPTPLEAGRVDEVVRSLQASHVLLNTRIARRATGKWFARSYVRVEVKHEKIKTDSRSEDRRKIVSTALHEKFPVETGPLWRVVFLDVGKDEEGHRYLLIVSFHAAIADTETGIRFGFHVIDRLGSPPEPSPRPTVVEMPRSVEEHLGRENTEVTWRDGMRAARLVLGYLWGHSNPYLRKFPQPAELTHETRYIEDGLSREDTTRLLKACEDGRVGLHPLVAVAGAMALNAIVHDGDAPPKAVSFVTTHEVNLREYFRDLEDPIYGSQITYCHLPLWIPPSNGKIWDNAKRFSLQFRNFLAAKKPLQDMRIYSRLMGDPETTFASLAGDVKSINEFGTSVVQIPRRTAPANLRCTEVLRWVSAANMGTPFTHRATVFDDRLFYCLNYYTTFVTPIQANAYAAKTMEYLRLALAEISA</sequence>
<keyword evidence="2" id="KW-1185">Reference proteome</keyword>
<reference evidence="1" key="1">
    <citation type="submission" date="2020-11" db="EMBL/GenBank/DDBJ databases">
        <authorList>
            <person name="Tran Van P."/>
        </authorList>
    </citation>
    <scope>NUCLEOTIDE SEQUENCE</scope>
</reference>
<name>A0A7R8X5U5_9CRUS</name>
<dbReference type="PANTHER" id="PTHR28037:SF1">
    <property type="entry name" value="ALCOHOL O-ACETYLTRANSFERASE 1-RELATED"/>
    <property type="match status" value="1"/>
</dbReference>
<evidence type="ECO:0000313" key="1">
    <source>
        <dbReference type="EMBL" id="CAD7241532.1"/>
    </source>
</evidence>
<proteinExistence type="predicted"/>
<dbReference type="EMBL" id="CAJPEV010000145">
    <property type="protein sequence ID" value="CAG0881348.1"/>
    <property type="molecule type" value="Genomic_DNA"/>
</dbReference>
<accession>A0A7R8X5U5</accession>
<dbReference type="PANTHER" id="PTHR28037">
    <property type="entry name" value="ALCOHOL O-ACETYLTRANSFERASE 1-RELATED"/>
    <property type="match status" value="1"/>
</dbReference>
<dbReference type="InterPro" id="IPR023213">
    <property type="entry name" value="CAT-like_dom_sf"/>
</dbReference>
<dbReference type="InterPro" id="IPR052058">
    <property type="entry name" value="Alcohol_O-acetyltransferase"/>
</dbReference>